<keyword evidence="1" id="KW-0732">Signal</keyword>
<dbReference type="AlphaFoldDB" id="A0A495A601"/>
<protein>
    <recommendedName>
        <fullName evidence="4">Lactococcin 972 family bacteriocin</fullName>
    </recommendedName>
</protein>
<feature type="chain" id="PRO_5019763144" description="Lactococcin 972 family bacteriocin" evidence="1">
    <location>
        <begin position="27"/>
        <end position="98"/>
    </location>
</feature>
<evidence type="ECO:0000313" key="2">
    <source>
        <dbReference type="EMBL" id="RKQ35124.1"/>
    </source>
</evidence>
<gene>
    <name evidence="2" type="ORF">C1C97_007655</name>
</gene>
<dbReference type="EMBL" id="PNJG02000002">
    <property type="protein sequence ID" value="RKQ35124.1"/>
    <property type="molecule type" value="Genomic_DNA"/>
</dbReference>
<dbReference type="Pfam" id="PF09683">
    <property type="entry name" value="Lactococcin_972"/>
    <property type="match status" value="1"/>
</dbReference>
<dbReference type="OrthoDB" id="4409666at2"/>
<evidence type="ECO:0000313" key="3">
    <source>
        <dbReference type="Proteomes" id="UP000249516"/>
    </source>
</evidence>
<dbReference type="RefSeq" id="WP_121031011.1">
    <property type="nucleotide sequence ID" value="NZ_PNJG02000002.1"/>
</dbReference>
<reference evidence="2 3" key="1">
    <citation type="submission" date="2018-10" db="EMBL/GenBank/DDBJ databases">
        <title>Kocuria tytouropygialis sp. nov., isolated from the uropygial gland of an American barn owl (Tyto furcata).</title>
        <authorList>
            <person name="Braun M.S."/>
            <person name="Wang E."/>
            <person name="Zimmermann S."/>
            <person name="Wagner H."/>
            <person name="Wink M."/>
        </authorList>
    </citation>
    <scope>NUCLEOTIDE SEQUENCE [LARGE SCALE GENOMIC DNA]</scope>
    <source>
        <strain evidence="2 3">442</strain>
    </source>
</reference>
<comment type="caution">
    <text evidence="2">The sequence shown here is derived from an EMBL/GenBank/DDBJ whole genome shotgun (WGS) entry which is preliminary data.</text>
</comment>
<evidence type="ECO:0008006" key="4">
    <source>
        <dbReference type="Google" id="ProtNLM"/>
    </source>
</evidence>
<dbReference type="Gene3D" id="2.60.40.2850">
    <property type="match status" value="1"/>
</dbReference>
<evidence type="ECO:0000256" key="1">
    <source>
        <dbReference type="SAM" id="SignalP"/>
    </source>
</evidence>
<dbReference type="InterPro" id="IPR006540">
    <property type="entry name" value="Lactococcin_972"/>
</dbReference>
<accession>A0A495A601</accession>
<keyword evidence="3" id="KW-1185">Reference proteome</keyword>
<organism evidence="2 3">
    <name type="scientific">Kocuria tytonis</name>
    <dbReference type="NCBI Taxonomy" id="2054280"/>
    <lineage>
        <taxon>Bacteria</taxon>
        <taxon>Bacillati</taxon>
        <taxon>Actinomycetota</taxon>
        <taxon>Actinomycetes</taxon>
        <taxon>Micrococcales</taxon>
        <taxon>Micrococcaceae</taxon>
        <taxon>Kocuria</taxon>
    </lineage>
</organism>
<sequence length="98" mass="10563">MRIKRNLITAGVAVSLLFGGSSAAFAATQYPAEGGTWQYGLDTWTPTASSSYQVGRCHGSTAKTSYGEVRSVNTAANSWSRASKAANYWGNSYYYRVC</sequence>
<proteinExistence type="predicted"/>
<dbReference type="Proteomes" id="UP000249516">
    <property type="component" value="Unassembled WGS sequence"/>
</dbReference>
<name>A0A495A601_9MICC</name>
<feature type="signal peptide" evidence="1">
    <location>
        <begin position="1"/>
        <end position="26"/>
    </location>
</feature>